<keyword evidence="2" id="KW-1185">Reference proteome</keyword>
<name>A0A5B6TSU7_9BACT</name>
<comment type="caution">
    <text evidence="1">The sequence shown here is derived from an EMBL/GenBank/DDBJ whole genome shotgun (WGS) entry which is preliminary data.</text>
</comment>
<gene>
    <name evidence="1" type="ORF">FOA19_02465</name>
</gene>
<dbReference type="AlphaFoldDB" id="A0A5B6TSU7"/>
<dbReference type="OrthoDB" id="1488462at2"/>
<reference evidence="1 2" key="1">
    <citation type="submission" date="2019-07" db="EMBL/GenBank/DDBJ databases">
        <title>Rufibacter sp. nov., isolated from lake sediment.</title>
        <authorList>
            <person name="Qu J.-H."/>
        </authorList>
    </citation>
    <scope>NUCLEOTIDE SEQUENCE [LARGE SCALE GENOMIC DNA]</scope>
    <source>
        <strain evidence="1 2">NBS58-1</strain>
    </source>
</reference>
<evidence type="ECO:0008006" key="3">
    <source>
        <dbReference type="Google" id="ProtNLM"/>
    </source>
</evidence>
<accession>A0A5B6TSU7</accession>
<dbReference type="InterPro" id="IPR025667">
    <property type="entry name" value="SprB_repeat"/>
</dbReference>
<organism evidence="1 2">
    <name type="scientific">Rufibacter hautae</name>
    <dbReference type="NCBI Taxonomy" id="2595005"/>
    <lineage>
        <taxon>Bacteria</taxon>
        <taxon>Pseudomonadati</taxon>
        <taxon>Bacteroidota</taxon>
        <taxon>Cytophagia</taxon>
        <taxon>Cytophagales</taxon>
        <taxon>Hymenobacteraceae</taxon>
        <taxon>Rufibacter</taxon>
    </lineage>
</organism>
<dbReference type="Proteomes" id="UP000324133">
    <property type="component" value="Unassembled WGS sequence"/>
</dbReference>
<protein>
    <recommendedName>
        <fullName evidence="3">PKD domain-containing protein</fullName>
    </recommendedName>
</protein>
<dbReference type="EMBL" id="VKKY01000001">
    <property type="protein sequence ID" value="KAA3439568.1"/>
    <property type="molecule type" value="Genomic_DNA"/>
</dbReference>
<proteinExistence type="predicted"/>
<dbReference type="Pfam" id="PF13573">
    <property type="entry name" value="SprB"/>
    <property type="match status" value="2"/>
</dbReference>
<evidence type="ECO:0000313" key="1">
    <source>
        <dbReference type="EMBL" id="KAA3439568.1"/>
    </source>
</evidence>
<dbReference type="RefSeq" id="WP_149089211.1">
    <property type="nucleotide sequence ID" value="NZ_VKKY01000001.1"/>
</dbReference>
<sequence>MARLARVTMSMGPYVAHNKSIQLTILGVPVRFVSESFTGVGGTTVYFAQNQTPDVLAGDVGRNVAALETAVKAYLQSIGETRFSVIGAVVTGGVGFEQGGSVTLRAKEYRDELNLPYALPDSGDNYVTASGCTNNPPQTASFLKTDVSCYGSTSGDIFLNVAGGVAPYAYQWEDGPTTKDREMVIKGVYRVTIADSTVPDALGDDHPGVVSLEITLGEPTRVEVVASVQGQSVTVEVSGGTPGYTYTWSDGSTEKDRSGLAPGTYRLTVTDANGCSSSVNVVVSNFRFYFSRNPVTLELAAEDVANKPNLSFLCELWVEKAYLSGEFEKVTSEPLEHPADVLGTTLFDLRELLDAYVEPHLPELSAKSVVRADAVFRRFFLKYTEKYGSPAAVAPYTQIDTQYVLCGGLDTQETLAGTFFSSYLPNRKPFFTWDQPEKGVYTNQPEFLYFMPNSFLLESFTVKTKVRFSDGTSLITDAYMQTEVRRYEMYCIPVGHDQIGVGVLKENVSVKSWDVYLVDQDGAVISETRRFFLLPDLDERRRYLLYTNSLGGINTLVTTGKAKLKLDPDTTTLERNLLPGTPATRHEVEVRSKSAKATLELTTGYREPREILALQDFLLAERVWLLENDRFTPVLVLDKNQVPLDEAEDVGYLDFEVQLPRRHRYTPQLRLAGYYDQTSELKPLEL</sequence>
<dbReference type="Gene3D" id="2.60.40.740">
    <property type="match status" value="1"/>
</dbReference>
<evidence type="ECO:0000313" key="2">
    <source>
        <dbReference type="Proteomes" id="UP000324133"/>
    </source>
</evidence>